<keyword evidence="4" id="KW-0489">Methyltransferase</keyword>
<gene>
    <name evidence="4" type="ORF">G9H71_16880</name>
</gene>
<dbReference type="CDD" id="cd02440">
    <property type="entry name" value="AdoMet_MTases"/>
    <property type="match status" value="1"/>
</dbReference>
<dbReference type="Pfam" id="PF08241">
    <property type="entry name" value="Methyltransf_11"/>
    <property type="match status" value="1"/>
</dbReference>
<protein>
    <submittedName>
        <fullName evidence="4">Methyltransferase domain-containing protein</fullName>
    </submittedName>
</protein>
<feature type="transmembrane region" description="Helical" evidence="2">
    <location>
        <begin position="171"/>
        <end position="188"/>
    </location>
</feature>
<feature type="transmembrane region" description="Helical" evidence="2">
    <location>
        <begin position="103"/>
        <end position="124"/>
    </location>
</feature>
<dbReference type="EMBL" id="JAANNP010000031">
    <property type="protein sequence ID" value="NHC15455.1"/>
    <property type="molecule type" value="Genomic_DNA"/>
</dbReference>
<reference evidence="4 5" key="1">
    <citation type="submission" date="2020-03" db="EMBL/GenBank/DDBJ databases">
        <title>Two novel Motilibacter sp.</title>
        <authorList>
            <person name="Liu S."/>
        </authorList>
    </citation>
    <scope>NUCLEOTIDE SEQUENCE [LARGE SCALE GENOMIC DNA]</scope>
    <source>
        <strain evidence="4 5">E257</strain>
    </source>
</reference>
<dbReference type="GO" id="GO:0008168">
    <property type="term" value="F:methyltransferase activity"/>
    <property type="evidence" value="ECO:0007669"/>
    <property type="project" value="UniProtKB-KW"/>
</dbReference>
<dbReference type="PANTHER" id="PTHR43317">
    <property type="entry name" value="THERMOSPERMINE SYNTHASE ACAULIS5"/>
    <property type="match status" value="1"/>
</dbReference>
<dbReference type="NCBIfam" id="NF037959">
    <property type="entry name" value="MFS_SpdSyn"/>
    <property type="match status" value="1"/>
</dbReference>
<keyword evidence="4" id="KW-0808">Transferase</keyword>
<dbReference type="InterPro" id="IPR029063">
    <property type="entry name" value="SAM-dependent_MTases_sf"/>
</dbReference>
<feature type="transmembrane region" description="Helical" evidence="2">
    <location>
        <begin position="69"/>
        <end position="91"/>
    </location>
</feature>
<dbReference type="SUPFAM" id="SSF53335">
    <property type="entry name" value="S-adenosyl-L-methionine-dependent methyltransferases"/>
    <property type="match status" value="1"/>
</dbReference>
<accession>A0ABX0H0V1</accession>
<feature type="domain" description="Methyltransferase type 11" evidence="3">
    <location>
        <begin position="283"/>
        <end position="386"/>
    </location>
</feature>
<feature type="transmembrane region" description="Helical" evidence="2">
    <location>
        <begin position="38"/>
        <end position="57"/>
    </location>
</feature>
<keyword evidence="2" id="KW-0472">Membrane</keyword>
<evidence type="ECO:0000256" key="2">
    <source>
        <dbReference type="SAM" id="Phobius"/>
    </source>
</evidence>
<dbReference type="GO" id="GO:0032259">
    <property type="term" value="P:methylation"/>
    <property type="evidence" value="ECO:0007669"/>
    <property type="project" value="UniProtKB-KW"/>
</dbReference>
<comment type="caution">
    <text evidence="4">The sequence shown here is derived from an EMBL/GenBank/DDBJ whole genome shotgun (WGS) entry which is preliminary data.</text>
</comment>
<dbReference type="InterPro" id="IPR013216">
    <property type="entry name" value="Methyltransf_11"/>
</dbReference>
<keyword evidence="2" id="KW-0812">Transmembrane</keyword>
<dbReference type="RefSeq" id="WP_166283872.1">
    <property type="nucleotide sequence ID" value="NZ_JAANNP010000031.1"/>
</dbReference>
<evidence type="ECO:0000313" key="4">
    <source>
        <dbReference type="EMBL" id="NHC15455.1"/>
    </source>
</evidence>
<feature type="transmembrane region" description="Helical" evidence="2">
    <location>
        <begin position="145"/>
        <end position="165"/>
    </location>
</feature>
<proteinExistence type="predicted"/>
<evidence type="ECO:0000256" key="1">
    <source>
        <dbReference type="ARBA" id="ARBA00023115"/>
    </source>
</evidence>
<dbReference type="PANTHER" id="PTHR43317:SF1">
    <property type="entry name" value="THERMOSPERMINE SYNTHASE ACAULIS5"/>
    <property type="match status" value="1"/>
</dbReference>
<dbReference type="Proteomes" id="UP000800981">
    <property type="component" value="Unassembled WGS sequence"/>
</dbReference>
<evidence type="ECO:0000259" key="3">
    <source>
        <dbReference type="Pfam" id="PF08241"/>
    </source>
</evidence>
<dbReference type="Gene3D" id="3.40.50.150">
    <property type="entry name" value="Vaccinia Virus protein VP39"/>
    <property type="match status" value="1"/>
</dbReference>
<organism evidence="4 5">
    <name type="scientific">Motilibacter deserti</name>
    <dbReference type="NCBI Taxonomy" id="2714956"/>
    <lineage>
        <taxon>Bacteria</taxon>
        <taxon>Bacillati</taxon>
        <taxon>Actinomycetota</taxon>
        <taxon>Actinomycetes</taxon>
        <taxon>Motilibacterales</taxon>
        <taxon>Motilibacteraceae</taxon>
        <taxon>Motilibacter</taxon>
    </lineage>
</organism>
<name>A0ABX0H0V1_9ACTN</name>
<sequence>MPRPLAALLVLVTSAATLVLEIVAVRLVAPYVGLTLESYTAAIAVALLGIAGGARLGGMAADARPPSSWVGAATIVGGLLVLTVRPLVHALGPGVSDAGGGPLASIVLVGASTLVPVAVLSMVSPGVVKMRLSDLGETGRVVGRLSALGTLGGLAGSVLTGYVLVATLPTTWILGVVGGVLLLLGLLATPHAARLLPATAAGTALVGAALVTVDGPCEAETAYYCAQVVADPGREGGRTLVLDDLRHAYVDLDDPAYLQFAYTTWFGAALDALHPRPAPLRALHIGGGGFTMPRWIEATRPGSSSLVLELDPSVVEIAREELGLREGPALQVRTGDARRSMRSVADDAYDVVVGDAFGSLSVPWHLATRQLVEDVDRVLRPGGTYVANVIDYPPAAFLKAEIATIRDVFDHVALIAHDGGLDTAGGNFVVLASDRPLDTDALLKALGLAADHPAQLVSGGGLDAFVGGADVLTDDYAPVDQLLTPYSR</sequence>
<keyword evidence="5" id="KW-1185">Reference proteome</keyword>
<keyword evidence="2" id="KW-1133">Transmembrane helix</keyword>
<keyword evidence="1" id="KW-0620">Polyamine biosynthesis</keyword>
<evidence type="ECO:0000313" key="5">
    <source>
        <dbReference type="Proteomes" id="UP000800981"/>
    </source>
</evidence>